<keyword evidence="5" id="KW-0227">DNA damage</keyword>
<dbReference type="GO" id="GO:1990166">
    <property type="term" value="P:protein localization to site of double-strand break"/>
    <property type="evidence" value="ECO:0007669"/>
    <property type="project" value="TreeGrafter"/>
</dbReference>
<dbReference type="GO" id="GO:0035861">
    <property type="term" value="C:site of double-strand break"/>
    <property type="evidence" value="ECO:0007669"/>
    <property type="project" value="TreeGrafter"/>
</dbReference>
<proteinExistence type="predicted"/>
<dbReference type="PANTHER" id="PTHR46677:SF1">
    <property type="entry name" value="SMC5-SMC6 COMPLEX LOCALIZATION FACTOR PROTEIN 1"/>
    <property type="match status" value="1"/>
</dbReference>
<dbReference type="GeneTree" id="ENSGT00940000158953"/>
<dbReference type="GO" id="GO:2000781">
    <property type="term" value="P:positive regulation of double-strand break repair"/>
    <property type="evidence" value="ECO:0007669"/>
    <property type="project" value="InterPro"/>
</dbReference>
<reference evidence="13" key="1">
    <citation type="submission" date="2018-06" db="EMBL/GenBank/DDBJ databases">
        <title>Genome assembly of Danube salmon.</title>
        <authorList>
            <person name="Macqueen D.J."/>
            <person name="Gundappa M.K."/>
        </authorList>
    </citation>
    <scope>NUCLEOTIDE SEQUENCE [LARGE SCALE GENOMIC DNA]</scope>
</reference>
<evidence type="ECO:0000256" key="10">
    <source>
        <dbReference type="SAM" id="MobiDB-lite"/>
    </source>
</evidence>
<evidence type="ECO:0000256" key="3">
    <source>
        <dbReference type="ARBA" id="ARBA00022490"/>
    </source>
</evidence>
<evidence type="ECO:0000256" key="9">
    <source>
        <dbReference type="PROSITE-ProRule" id="PRU00023"/>
    </source>
</evidence>
<feature type="repeat" description="ANK" evidence="9">
    <location>
        <begin position="637"/>
        <end position="670"/>
    </location>
</feature>
<feature type="compositionally biased region" description="Polar residues" evidence="10">
    <location>
        <begin position="597"/>
        <end position="606"/>
    </location>
</feature>
<dbReference type="InterPro" id="IPR057595">
    <property type="entry name" value="TopB1_SLF1_BRCT"/>
</dbReference>
<evidence type="ECO:0000256" key="8">
    <source>
        <dbReference type="ARBA" id="ARBA00023242"/>
    </source>
</evidence>
<dbReference type="PANTHER" id="PTHR46677">
    <property type="entry name" value="SMC5-SMC6 COMPLEX LOCALIZATION FACTOR PROTEIN 1"/>
    <property type="match status" value="1"/>
</dbReference>
<keyword evidence="9" id="KW-0040">ANK repeat</keyword>
<dbReference type="InterPro" id="IPR036420">
    <property type="entry name" value="BRCT_dom_sf"/>
</dbReference>
<dbReference type="InterPro" id="IPR002110">
    <property type="entry name" value="Ankyrin_rpt"/>
</dbReference>
<dbReference type="InterPro" id="IPR042479">
    <property type="entry name" value="Slf1"/>
</dbReference>
<dbReference type="STRING" id="62062.ENSHHUP00000069524"/>
<organism evidence="12 13">
    <name type="scientific">Hucho hucho</name>
    <name type="common">huchen</name>
    <dbReference type="NCBI Taxonomy" id="62062"/>
    <lineage>
        <taxon>Eukaryota</taxon>
        <taxon>Metazoa</taxon>
        <taxon>Chordata</taxon>
        <taxon>Craniata</taxon>
        <taxon>Vertebrata</taxon>
        <taxon>Euteleostomi</taxon>
        <taxon>Actinopterygii</taxon>
        <taxon>Neopterygii</taxon>
        <taxon>Teleostei</taxon>
        <taxon>Protacanthopterygii</taxon>
        <taxon>Salmoniformes</taxon>
        <taxon>Salmonidae</taxon>
        <taxon>Salmoninae</taxon>
        <taxon>Hucho</taxon>
    </lineage>
</organism>
<dbReference type="SUPFAM" id="SSF48403">
    <property type="entry name" value="Ankyrin repeat"/>
    <property type="match status" value="1"/>
</dbReference>
<dbReference type="Pfam" id="PF23294">
    <property type="entry name" value="BRCT_TopB1_SLF1"/>
    <property type="match status" value="1"/>
</dbReference>
<name>A0A4W5QAS4_9TELE</name>
<dbReference type="Gene3D" id="1.25.40.20">
    <property type="entry name" value="Ankyrin repeat-containing domain"/>
    <property type="match status" value="1"/>
</dbReference>
<protein>
    <submittedName>
        <fullName evidence="12">SMC5-SMC6 complex localization factor 1</fullName>
    </submittedName>
</protein>
<dbReference type="PROSITE" id="PS50297">
    <property type="entry name" value="ANK_REP_REGION"/>
    <property type="match status" value="1"/>
</dbReference>
<dbReference type="GO" id="GO:0005813">
    <property type="term" value="C:centrosome"/>
    <property type="evidence" value="ECO:0007669"/>
    <property type="project" value="UniProtKB-SubCell"/>
</dbReference>
<dbReference type="InterPro" id="IPR001357">
    <property type="entry name" value="BRCT_dom"/>
</dbReference>
<dbReference type="Pfam" id="PF12796">
    <property type="entry name" value="Ank_2"/>
    <property type="match status" value="1"/>
</dbReference>
<accession>A0A4W5QAS4</accession>
<keyword evidence="3" id="KW-0963">Cytoplasm</keyword>
<evidence type="ECO:0000256" key="6">
    <source>
        <dbReference type="ARBA" id="ARBA00023204"/>
    </source>
</evidence>
<dbReference type="SMART" id="SM00292">
    <property type="entry name" value="BRCT"/>
    <property type="match status" value="1"/>
</dbReference>
<dbReference type="GO" id="GO:0005634">
    <property type="term" value="C:nucleus"/>
    <property type="evidence" value="ECO:0007669"/>
    <property type="project" value="UniProtKB-SubCell"/>
</dbReference>
<evidence type="ECO:0000256" key="5">
    <source>
        <dbReference type="ARBA" id="ARBA00022763"/>
    </source>
</evidence>
<dbReference type="InterPro" id="IPR036770">
    <property type="entry name" value="Ankyrin_rpt-contain_sf"/>
</dbReference>
<dbReference type="PROSITE" id="PS50172">
    <property type="entry name" value="BRCT"/>
    <property type="match status" value="1"/>
</dbReference>
<feature type="domain" description="BRCT" evidence="11">
    <location>
        <begin position="12"/>
        <end position="95"/>
    </location>
</feature>
<dbReference type="Gene3D" id="3.40.50.10190">
    <property type="entry name" value="BRCT domain"/>
    <property type="match status" value="2"/>
</dbReference>
<evidence type="ECO:0000256" key="2">
    <source>
        <dbReference type="ARBA" id="ARBA00004300"/>
    </source>
</evidence>
<reference evidence="12" key="2">
    <citation type="submission" date="2025-08" db="UniProtKB">
        <authorList>
            <consortium name="Ensembl"/>
        </authorList>
    </citation>
    <scope>IDENTIFICATION</scope>
</reference>
<keyword evidence="4" id="KW-0677">Repeat</keyword>
<keyword evidence="7" id="KW-0206">Cytoskeleton</keyword>
<evidence type="ECO:0000256" key="4">
    <source>
        <dbReference type="ARBA" id="ARBA00022737"/>
    </source>
</evidence>
<feature type="compositionally biased region" description="Basic and acidic residues" evidence="10">
    <location>
        <begin position="903"/>
        <end position="918"/>
    </location>
</feature>
<dbReference type="Proteomes" id="UP000314982">
    <property type="component" value="Unassembled WGS sequence"/>
</dbReference>
<dbReference type="Pfam" id="PF00533">
    <property type="entry name" value="BRCT"/>
    <property type="match status" value="1"/>
</dbReference>
<dbReference type="SUPFAM" id="SSF52113">
    <property type="entry name" value="BRCT domain"/>
    <property type="match status" value="1"/>
</dbReference>
<comment type="subcellular location">
    <subcellularLocation>
        <location evidence="2">Cytoplasm</location>
        <location evidence="2">Cytoskeleton</location>
        <location evidence="2">Microtubule organizing center</location>
        <location evidence="2">Centrosome</location>
    </subcellularLocation>
    <subcellularLocation>
        <location evidence="1">Nucleus</location>
    </subcellularLocation>
</comment>
<dbReference type="AlphaFoldDB" id="A0A4W5QAS4"/>
<feature type="region of interest" description="Disordered" evidence="10">
    <location>
        <begin position="898"/>
        <end position="918"/>
    </location>
</feature>
<keyword evidence="8" id="KW-0539">Nucleus</keyword>
<evidence type="ECO:0000313" key="12">
    <source>
        <dbReference type="Ensembl" id="ENSHHUP00000069524.1"/>
    </source>
</evidence>
<evidence type="ECO:0000313" key="13">
    <source>
        <dbReference type="Proteomes" id="UP000314982"/>
    </source>
</evidence>
<dbReference type="Ensembl" id="ENSHHUT00000071847.1">
    <property type="protein sequence ID" value="ENSHHUP00000069524.1"/>
    <property type="gene ID" value="ENSHHUG00000040966.1"/>
</dbReference>
<feature type="region of interest" description="Disordered" evidence="10">
    <location>
        <begin position="580"/>
        <end position="606"/>
    </location>
</feature>
<keyword evidence="13" id="KW-1185">Reference proteome</keyword>
<evidence type="ECO:0000259" key="11">
    <source>
        <dbReference type="PROSITE" id="PS50172"/>
    </source>
</evidence>
<dbReference type="PROSITE" id="PS50088">
    <property type="entry name" value="ANK_REPEAT"/>
    <property type="match status" value="2"/>
</dbReference>
<keyword evidence="6" id="KW-0234">DNA repair</keyword>
<dbReference type="GO" id="GO:0006281">
    <property type="term" value="P:DNA repair"/>
    <property type="evidence" value="ECO:0007669"/>
    <property type="project" value="UniProtKB-KW"/>
</dbReference>
<evidence type="ECO:0000256" key="7">
    <source>
        <dbReference type="ARBA" id="ARBA00023212"/>
    </source>
</evidence>
<feature type="repeat" description="ANK" evidence="9">
    <location>
        <begin position="671"/>
        <end position="703"/>
    </location>
</feature>
<reference evidence="12" key="3">
    <citation type="submission" date="2025-09" db="UniProtKB">
        <authorList>
            <consortium name="Ensembl"/>
        </authorList>
    </citation>
    <scope>IDENTIFICATION</scope>
</reference>
<dbReference type="CDD" id="cd17738">
    <property type="entry name" value="BRCT_TopBP1_rpt7"/>
    <property type="match status" value="1"/>
</dbReference>
<evidence type="ECO:0000256" key="1">
    <source>
        <dbReference type="ARBA" id="ARBA00004123"/>
    </source>
</evidence>
<dbReference type="SMART" id="SM00248">
    <property type="entry name" value="ANK"/>
    <property type="match status" value="3"/>
</dbReference>
<sequence>MTQPRMVDTKHVFQVSGIKNLQKKGKLLHGISQLGGKYIGGSVYKDGTTHLIVTRELPSEKFMAACAGGKWIVTPEYIFDSVKNGSWLPEGPYELNVVSKGGVPGASNPVKVWREKVTSGAMAGAFEGWRVLLIVNEPTRRDMFRRILKAGKANVYSYPTPSHADVTHVLTKHVAEHVKAHNAPCYSIEHMALHLFGENVCSDMGLTWTEGQPEDTQEANDAFSTDFSELESEARDYISQIGEQKRLPDILSYYAPGPYPQTAGANFSNVQSLTECGLFTQALEEIQLYLLPGQLPPAPFIQPLMHHALHGDAKPFFLSELRTVLHCILRNNPPWGSPASGTFFMKVLQCPQCRKGVWPLLETSLRFCMGRKPCHSLPSPASPELLRFHGDLQAFMLELFKCDMHSANKGEVGGLRSSVLYRVFWSVGERSTLSSRAVQQIAQLLVQASLWERSVSEGQERDWERDRRQTLVLTLQDTLGVVVDFWWQEHSRLSRSLVDKALEDLAQHIAILCQDLPLDVLQTFVPGMVPTRLRMVTADAIFRNVCCRNGIIIGAEPISLRKIVSSYLPALGRLCAVRTGGSRDPQADSGGPRPGTEPTSCSWSAQGTATGMAGSLVNGAGLGKENIPRGLNRVNTAGETLLHRACKRNQVETLLQILALPGTDVNVKDHAGWTPLHEACNHGSRACVEALLRHRPTPHLYSQVGGVSPLHDSLLGGHTDIAMMLLQHAGSELLQQRDGRGRTALDLVSTATLREELQRSALAGDAALEALGSEVRDLPFLEACSCLLTCLLLTYQLERAVPFPPPFSSPQAQDRPFSLGLKLARALESHSARRLTAGWGDPRLVRLAEDMETALGVEECLAQLCPAIRECQGPHTRLLITLLEEMKAHRAALLSHTHTVTHTHSDTHTTHTHSHTPD</sequence>